<keyword evidence="2" id="KW-0805">Transcription regulation</keyword>
<sequence length="372" mass="41036">MLTMESDLKGGNLHATMPPHHGLQAYGSLSALGQTPMQHLQHPHQLHHQAPPPQLHHHQTQSHHQQHPVTAGSQHQQQHPGSGSTPNNNNSSSKNQNLERVKRPMNAFMVWSRGQRRKMAQENPKMHNSEISKRLGAEWKLLNESEKRPFIDEAKRLRAVHMKEHPDYKYRPRRKTKTLLKKDKYPLGSSMLPSSDPVRSAASSVQQVTARDMYQMPNGYMPNGYMMHDPSAYQQQYGGANYARYDMSQMQHNAYLNGGYGAYGGTVPNSAGSPYGMQQAGSSHSPSGSSIKSEPVSPSSGGLHTPTPGGGGGIKREYATSQPGGQPQQQPQGDLRQMISMYLPTDATQHMQQYSASPDPMGPGPLAPLAHM</sequence>
<dbReference type="SUPFAM" id="SSF47095">
    <property type="entry name" value="HMG-box"/>
    <property type="match status" value="1"/>
</dbReference>
<dbReference type="RefSeq" id="XP_017770803.1">
    <property type="nucleotide sequence ID" value="XM_017915314.1"/>
</dbReference>
<dbReference type="Pfam" id="PF12336">
    <property type="entry name" value="SOXp"/>
    <property type="match status" value="1"/>
</dbReference>
<organism evidence="9 10">
    <name type="scientific">Nicrophorus vespilloides</name>
    <name type="common">Boreal carrion beetle</name>
    <dbReference type="NCBI Taxonomy" id="110193"/>
    <lineage>
        <taxon>Eukaryota</taxon>
        <taxon>Metazoa</taxon>
        <taxon>Ecdysozoa</taxon>
        <taxon>Arthropoda</taxon>
        <taxon>Hexapoda</taxon>
        <taxon>Insecta</taxon>
        <taxon>Pterygota</taxon>
        <taxon>Neoptera</taxon>
        <taxon>Endopterygota</taxon>
        <taxon>Coleoptera</taxon>
        <taxon>Polyphaga</taxon>
        <taxon>Staphyliniformia</taxon>
        <taxon>Silphidae</taxon>
        <taxon>Nicrophorinae</taxon>
        <taxon>Nicrophorus</taxon>
    </lineage>
</organism>
<feature type="DNA-binding region" description="HMG box" evidence="6">
    <location>
        <begin position="101"/>
        <end position="169"/>
    </location>
</feature>
<dbReference type="InterPro" id="IPR036910">
    <property type="entry name" value="HMG_box_dom_sf"/>
</dbReference>
<accession>A0ABM1M8A3</accession>
<comment type="subcellular location">
    <subcellularLocation>
        <location evidence="1">Nucleus</location>
    </subcellularLocation>
</comment>
<feature type="compositionally biased region" description="Low complexity" evidence="7">
    <location>
        <begin position="72"/>
        <end position="96"/>
    </location>
</feature>
<dbReference type="InterPro" id="IPR050140">
    <property type="entry name" value="SRY-related_HMG-box_TF-like"/>
</dbReference>
<feature type="region of interest" description="Disordered" evidence="7">
    <location>
        <begin position="349"/>
        <end position="372"/>
    </location>
</feature>
<feature type="compositionally biased region" description="Basic residues" evidence="7">
    <location>
        <begin position="55"/>
        <end position="66"/>
    </location>
</feature>
<dbReference type="Pfam" id="PF00505">
    <property type="entry name" value="HMG_box"/>
    <property type="match status" value="1"/>
</dbReference>
<gene>
    <name evidence="10" type="primary">LOC108558406</name>
</gene>
<evidence type="ECO:0000313" key="10">
    <source>
        <dbReference type="RefSeq" id="XP_017770803.1"/>
    </source>
</evidence>
<feature type="region of interest" description="Disordered" evidence="7">
    <location>
        <begin position="273"/>
        <end position="333"/>
    </location>
</feature>
<keyword evidence="5 6" id="KW-0539">Nucleus</keyword>
<dbReference type="PROSITE" id="PS50118">
    <property type="entry name" value="HMG_BOX_2"/>
    <property type="match status" value="1"/>
</dbReference>
<keyword evidence="9" id="KW-1185">Reference proteome</keyword>
<feature type="compositionally biased region" description="Low complexity" evidence="7">
    <location>
        <begin position="281"/>
        <end position="307"/>
    </location>
</feature>
<dbReference type="InterPro" id="IPR009071">
    <property type="entry name" value="HMG_box_dom"/>
</dbReference>
<evidence type="ECO:0000256" key="4">
    <source>
        <dbReference type="ARBA" id="ARBA00023163"/>
    </source>
</evidence>
<dbReference type="SMART" id="SM00398">
    <property type="entry name" value="HMG"/>
    <property type="match status" value="1"/>
</dbReference>
<dbReference type="PANTHER" id="PTHR10270">
    <property type="entry name" value="SOX TRANSCRIPTION FACTOR"/>
    <property type="match status" value="1"/>
</dbReference>
<keyword evidence="4" id="KW-0804">Transcription</keyword>
<feature type="domain" description="HMG box" evidence="8">
    <location>
        <begin position="101"/>
        <end position="169"/>
    </location>
</feature>
<dbReference type="Gene3D" id="1.10.30.10">
    <property type="entry name" value="High mobility group box domain"/>
    <property type="match status" value="1"/>
</dbReference>
<proteinExistence type="predicted"/>
<dbReference type="GeneID" id="108558406"/>
<dbReference type="PANTHER" id="PTHR10270:SF324">
    <property type="entry name" value="SOX DOMAIN-CONTAINING PROTEIN DICHAETE-RELATED"/>
    <property type="match status" value="1"/>
</dbReference>
<dbReference type="Proteomes" id="UP000695000">
    <property type="component" value="Unplaced"/>
</dbReference>
<evidence type="ECO:0000256" key="3">
    <source>
        <dbReference type="ARBA" id="ARBA00023125"/>
    </source>
</evidence>
<evidence type="ECO:0000256" key="2">
    <source>
        <dbReference type="ARBA" id="ARBA00023015"/>
    </source>
</evidence>
<reference evidence="10" key="1">
    <citation type="submission" date="2025-08" db="UniProtKB">
        <authorList>
            <consortium name="RefSeq"/>
        </authorList>
    </citation>
    <scope>IDENTIFICATION</scope>
    <source>
        <tissue evidence="10">Whole Larva</tissue>
    </source>
</reference>
<feature type="region of interest" description="Disordered" evidence="7">
    <location>
        <begin position="1"/>
        <end position="103"/>
    </location>
</feature>
<evidence type="ECO:0000256" key="1">
    <source>
        <dbReference type="ARBA" id="ARBA00004123"/>
    </source>
</evidence>
<evidence type="ECO:0000256" key="5">
    <source>
        <dbReference type="ARBA" id="ARBA00023242"/>
    </source>
</evidence>
<feature type="compositionally biased region" description="Low complexity" evidence="7">
    <location>
        <begin position="322"/>
        <end position="333"/>
    </location>
</feature>
<evidence type="ECO:0000256" key="7">
    <source>
        <dbReference type="SAM" id="MobiDB-lite"/>
    </source>
</evidence>
<name>A0ABM1M8A3_NICVS</name>
<keyword evidence="3 6" id="KW-0238">DNA-binding</keyword>
<evidence type="ECO:0000256" key="6">
    <source>
        <dbReference type="PROSITE-ProRule" id="PRU00267"/>
    </source>
</evidence>
<dbReference type="InterPro" id="IPR022097">
    <property type="entry name" value="SOX_fam"/>
</dbReference>
<dbReference type="CDD" id="cd01388">
    <property type="entry name" value="HMG-box_SoxB"/>
    <property type="match status" value="1"/>
</dbReference>
<evidence type="ECO:0000313" key="9">
    <source>
        <dbReference type="Proteomes" id="UP000695000"/>
    </source>
</evidence>
<evidence type="ECO:0000259" key="8">
    <source>
        <dbReference type="PROSITE" id="PS50118"/>
    </source>
</evidence>
<protein>
    <submittedName>
        <fullName evidence="10">Transcription factor Sox-3</fullName>
    </submittedName>
</protein>